<evidence type="ECO:0000313" key="3">
    <source>
        <dbReference type="Proteomes" id="UP000179627"/>
    </source>
</evidence>
<evidence type="ECO:0000313" key="2">
    <source>
        <dbReference type="EMBL" id="OHV45919.1"/>
    </source>
</evidence>
<reference evidence="3" key="1">
    <citation type="submission" date="2016-07" db="EMBL/GenBank/DDBJ databases">
        <title>Sequence Frankia sp. strain CcI1.17.</title>
        <authorList>
            <person name="Ghodhbane-Gtari F."/>
            <person name="Swanson E."/>
            <person name="Gueddou A."/>
            <person name="Morris K."/>
            <person name="Hezbri K."/>
            <person name="Ktari A."/>
            <person name="Nouioui I."/>
            <person name="Abebe-Akele F."/>
            <person name="Simpson S."/>
            <person name="Thomas K."/>
            <person name="Gtari M."/>
            <person name="Tisa L.S."/>
            <person name="Hurst S."/>
        </authorList>
    </citation>
    <scope>NUCLEOTIDE SEQUENCE [LARGE SCALE GENOMIC DNA]</scope>
    <source>
        <strain evidence="3">Cc1.17</strain>
    </source>
</reference>
<proteinExistence type="predicted"/>
<comment type="caution">
    <text evidence="2">The sequence shown here is derived from an EMBL/GenBank/DDBJ whole genome shotgun (WGS) entry which is preliminary data.</text>
</comment>
<dbReference type="Proteomes" id="UP000179627">
    <property type="component" value="Unassembled WGS sequence"/>
</dbReference>
<gene>
    <name evidence="2" type="ORF">CC117_09165</name>
</gene>
<accession>A0A1S1RJG2</accession>
<feature type="compositionally biased region" description="Low complexity" evidence="1">
    <location>
        <begin position="69"/>
        <end position="83"/>
    </location>
</feature>
<feature type="region of interest" description="Disordered" evidence="1">
    <location>
        <begin position="12"/>
        <end position="142"/>
    </location>
</feature>
<dbReference type="AlphaFoldDB" id="A0A1S1RJG2"/>
<organism evidence="2 3">
    <name type="scientific">Parafrankia colletiae</name>
    <dbReference type="NCBI Taxonomy" id="573497"/>
    <lineage>
        <taxon>Bacteria</taxon>
        <taxon>Bacillati</taxon>
        <taxon>Actinomycetota</taxon>
        <taxon>Actinomycetes</taxon>
        <taxon>Frankiales</taxon>
        <taxon>Frankiaceae</taxon>
        <taxon>Parafrankia</taxon>
    </lineage>
</organism>
<feature type="compositionally biased region" description="Gly residues" evidence="1">
    <location>
        <begin position="84"/>
        <end position="94"/>
    </location>
</feature>
<sequence>MIALLVAVLLGQKGSGGASPVAEVCGPGGSGAEADCRPSATSSTPAAGGGVPPTVSAEPGSKRTTPRPSTAGETGGTAALGVTGATGSGSGGSEPGTTGSRDGRPGGTHPQTRPTRPRGGQEPALDLRLPHVPVPTCIVGCR</sequence>
<evidence type="ECO:0000256" key="1">
    <source>
        <dbReference type="SAM" id="MobiDB-lite"/>
    </source>
</evidence>
<protein>
    <submittedName>
        <fullName evidence="2">Uncharacterized protein</fullName>
    </submittedName>
</protein>
<name>A0A1S1RJG2_9ACTN</name>
<dbReference type="EMBL" id="MBLM01000003">
    <property type="protein sequence ID" value="OHV45919.1"/>
    <property type="molecule type" value="Genomic_DNA"/>
</dbReference>
<keyword evidence="3" id="KW-1185">Reference proteome</keyword>